<evidence type="ECO:0000256" key="3">
    <source>
        <dbReference type="ARBA" id="ARBA00022801"/>
    </source>
</evidence>
<feature type="active site" description="Charge relay system" evidence="5 6">
    <location>
        <position position="226"/>
    </location>
</feature>
<comment type="caution">
    <text evidence="9">The sequence shown here is derived from an EMBL/GenBank/DDBJ whole genome shotgun (WGS) entry which is preliminary data.</text>
</comment>
<dbReference type="Proteomes" id="UP000054226">
    <property type="component" value="Unassembled WGS sequence"/>
</dbReference>
<feature type="domain" description="Peptidase S8/S53" evidence="8">
    <location>
        <begin position="217"/>
        <end position="479"/>
    </location>
</feature>
<dbReference type="PROSITE" id="PS00136">
    <property type="entry name" value="SUBTILASE_ASP"/>
    <property type="match status" value="1"/>
</dbReference>
<dbReference type="PATRIC" id="fig|1284240.4.peg.3786"/>
<dbReference type="InterPro" id="IPR022398">
    <property type="entry name" value="Peptidase_S8_His-AS"/>
</dbReference>
<dbReference type="InterPro" id="IPR023827">
    <property type="entry name" value="Peptidase_S8_Asp-AS"/>
</dbReference>
<evidence type="ECO:0000256" key="2">
    <source>
        <dbReference type="ARBA" id="ARBA00022670"/>
    </source>
</evidence>
<organism evidence="9 10">
    <name type="scientific">Amycolatopsis decaplanina DSM 44594</name>
    <dbReference type="NCBI Taxonomy" id="1284240"/>
    <lineage>
        <taxon>Bacteria</taxon>
        <taxon>Bacillati</taxon>
        <taxon>Actinomycetota</taxon>
        <taxon>Actinomycetes</taxon>
        <taxon>Pseudonocardiales</taxon>
        <taxon>Pseudonocardiaceae</taxon>
        <taxon>Amycolatopsis</taxon>
    </lineage>
</organism>
<dbReference type="PROSITE" id="PS00137">
    <property type="entry name" value="SUBTILASE_HIS"/>
    <property type="match status" value="1"/>
</dbReference>
<dbReference type="InterPro" id="IPR015500">
    <property type="entry name" value="Peptidase_S8_subtilisin-rel"/>
</dbReference>
<dbReference type="CDD" id="cd07487">
    <property type="entry name" value="Peptidases_S8_1"/>
    <property type="match status" value="1"/>
</dbReference>
<protein>
    <submittedName>
        <fullName evidence="9">Subtilisin-like protein serine protease-like protein</fullName>
    </submittedName>
</protein>
<evidence type="ECO:0000256" key="7">
    <source>
        <dbReference type="RuleBase" id="RU003355"/>
    </source>
</evidence>
<dbReference type="PRINTS" id="PR00723">
    <property type="entry name" value="SUBTILISIN"/>
</dbReference>
<keyword evidence="2 6" id="KW-0645">Protease</keyword>
<dbReference type="Gene3D" id="3.40.50.200">
    <property type="entry name" value="Peptidase S8/S53 domain"/>
    <property type="match status" value="1"/>
</dbReference>
<comment type="similarity">
    <text evidence="1 6 7">Belongs to the peptidase S8 family.</text>
</comment>
<evidence type="ECO:0000313" key="9">
    <source>
        <dbReference type="EMBL" id="EME58628.1"/>
    </source>
</evidence>
<dbReference type="InterPro" id="IPR036852">
    <property type="entry name" value="Peptidase_S8/S53_dom_sf"/>
</dbReference>
<dbReference type="AlphaFoldDB" id="M2ZCK3"/>
<feature type="active site" description="Charge relay system" evidence="5 6">
    <location>
        <position position="433"/>
    </location>
</feature>
<keyword evidence="3 6" id="KW-0378">Hydrolase</keyword>
<evidence type="ECO:0000259" key="8">
    <source>
        <dbReference type="Pfam" id="PF00082"/>
    </source>
</evidence>
<dbReference type="SUPFAM" id="SSF52743">
    <property type="entry name" value="Subtilisin-like"/>
    <property type="match status" value="1"/>
</dbReference>
<dbReference type="InterPro" id="IPR051048">
    <property type="entry name" value="Peptidase_S8/S53_subtilisin"/>
</dbReference>
<dbReference type="PROSITE" id="PS51892">
    <property type="entry name" value="SUBTILASE"/>
    <property type="match status" value="1"/>
</dbReference>
<gene>
    <name evidence="9" type="ORF">H074_18653</name>
</gene>
<keyword evidence="10" id="KW-1185">Reference proteome</keyword>
<feature type="active site" description="Charge relay system" evidence="5 6">
    <location>
        <position position="258"/>
    </location>
</feature>
<name>M2ZCK3_9PSEU</name>
<dbReference type="GO" id="GO:0004252">
    <property type="term" value="F:serine-type endopeptidase activity"/>
    <property type="evidence" value="ECO:0007669"/>
    <property type="project" value="UniProtKB-UniRule"/>
</dbReference>
<keyword evidence="4 6" id="KW-0720">Serine protease</keyword>
<evidence type="ECO:0000256" key="6">
    <source>
        <dbReference type="PROSITE-ProRule" id="PRU01240"/>
    </source>
</evidence>
<dbReference type="PANTHER" id="PTHR43399:SF4">
    <property type="entry name" value="CELL WALL-ASSOCIATED PROTEASE"/>
    <property type="match status" value="1"/>
</dbReference>
<dbReference type="InterPro" id="IPR000209">
    <property type="entry name" value="Peptidase_S8/S53_dom"/>
</dbReference>
<evidence type="ECO:0000313" key="10">
    <source>
        <dbReference type="Proteomes" id="UP000054226"/>
    </source>
</evidence>
<evidence type="ECO:0000256" key="4">
    <source>
        <dbReference type="ARBA" id="ARBA00022825"/>
    </source>
</evidence>
<dbReference type="Pfam" id="PF00082">
    <property type="entry name" value="Peptidase_S8"/>
    <property type="match status" value="1"/>
</dbReference>
<dbReference type="PROSITE" id="PS00138">
    <property type="entry name" value="SUBTILASE_SER"/>
    <property type="match status" value="1"/>
</dbReference>
<sequence length="1248" mass="131440">MFSVLFAMVFVGGASAEQSGADHTDKLADGGEQSHRVTLLTGDVVTYFERAGGQAGVSIEAAPRSGEPPLFQTRTDSDGFSVIPSDVAPYLASGAVDPELFDVKELVREGLTDAKSDKLPVIMSYRQDTPADVVTRQADAFPASDRTLTLPTINAAAVKVHRAEAGAFWRALIGQGGDPQAFSGDVKLRLDRRVKVSDDESAAQIGAPEAWRAGLDGSGVTVAVLDTGIDAAHPDLAGRIAGSRNFTPDPDANDGYGHGTHVASIIAGSGAASAGKYRGVASGAKLLNAKVLDNTGYGEESQLLAGMEWAAKSGARVINLSLGAGPSDGSDPLSEMADKLTAATGALFVAAAGNTGGTAMVEAPAAAGTALAVGAVDKTDKLAEFSSKGPRLTDAMVKPEIVAPGVDIAAARAAGTNLGTPVGDRYTRLSGTSMATPHVVGAAAILAQKYPQWRSSELKAMLTATSKEIGATWYEQGAGRVDIPKALASTVLAPTSISFGRLPGSTGSAKVKRPVTYTNLSNRAVTVSLKASLTTWKGEPAPAGMAVLDSDTLVVPGAGKATAMVTIDPGTGPSGAYGGVVTAKTADGKAEVRTPISFYKEPDMVSLTVKLIDSQGKAPAAQSLTVIRDDFDWINLKNNDPFLPPVYPVTVKGGAGVISVPKGHYSVTGTIAEKRGQTRRASLLVAAGVPVDKPSTIALDARATVPMQIETQELTDTRERFTAVQRTIPGAPVAFASGVLTSGTGWKMFVTPAAPAGRGTVGSQDHLTLGQALVSLRVRTRAGEQILHPEYDPAAIAGKFAGERQVAVPSSMAVPSFEPTKVLGMLTGDAAQLSLDPVESDRLGQLIRGGDAVLLLNVRNQPEYMYNVYFRDRNGVPARHVNKVEQRRMVAIDTRYHGDRADLIYRKKWFALPTDAPSSIALSGTQFQGPGKWTEYVGPADDTVFWKRYVTQMAPGKDGVPDFSTTFTMIAENIFATAGRGSEERWFQSPIRGGAASHNTGAFPVLCSLCRGDTGEFLPAAQWMDSTPGHYSEPWQSGEYLSKVALRQGDKEIPAVWRPGLAIPLFPLRPGNGTYRLESEDTVPDRPAFGWPNKAVHRLTPRISTASTFGSAGPGTLPSGYGCLDGWRKCSYQPLITIDYQLRLDLLNQAPAGQLNTFDVTVGHHDGAQGAGRINEFRLWYSTNDGAGWNQAEVARTGDGRYTVRIAHPKLGDTSGFVSLRAEASDTAGNRMSQTLERAYALTEHPAQ</sequence>
<dbReference type="EMBL" id="AOHO01000055">
    <property type="protein sequence ID" value="EME58628.1"/>
    <property type="molecule type" value="Genomic_DNA"/>
</dbReference>
<evidence type="ECO:0000256" key="5">
    <source>
        <dbReference type="PIRSR" id="PIRSR615500-1"/>
    </source>
</evidence>
<dbReference type="GO" id="GO:0006508">
    <property type="term" value="P:proteolysis"/>
    <property type="evidence" value="ECO:0007669"/>
    <property type="project" value="UniProtKB-KW"/>
</dbReference>
<evidence type="ECO:0000256" key="1">
    <source>
        <dbReference type="ARBA" id="ARBA00011073"/>
    </source>
</evidence>
<proteinExistence type="inferred from homology"/>
<dbReference type="InterPro" id="IPR023828">
    <property type="entry name" value="Peptidase_S8_Ser-AS"/>
</dbReference>
<dbReference type="PANTHER" id="PTHR43399">
    <property type="entry name" value="SUBTILISIN-RELATED"/>
    <property type="match status" value="1"/>
</dbReference>
<accession>M2ZCK3</accession>
<reference evidence="9 10" key="1">
    <citation type="journal article" date="2013" name="Genome Announc.">
        <title>Draft Genome Sequence of Amycolatopsis decaplanina Strain DSM 44594T.</title>
        <authorList>
            <person name="Kaur N."/>
            <person name="Kumar S."/>
            <person name="Bala M."/>
            <person name="Raghava G.P."/>
            <person name="Mayilraj S."/>
        </authorList>
    </citation>
    <scope>NUCLEOTIDE SEQUENCE [LARGE SCALE GENOMIC DNA]</scope>
    <source>
        <strain evidence="9 10">DSM 44594</strain>
    </source>
</reference>